<dbReference type="Proteomes" id="UP000612746">
    <property type="component" value="Unassembled WGS sequence"/>
</dbReference>
<feature type="non-terminal residue" evidence="2">
    <location>
        <position position="1"/>
    </location>
</feature>
<organism evidence="2 3">
    <name type="scientific">Umbelopsis vinacea</name>
    <dbReference type="NCBI Taxonomy" id="44442"/>
    <lineage>
        <taxon>Eukaryota</taxon>
        <taxon>Fungi</taxon>
        <taxon>Fungi incertae sedis</taxon>
        <taxon>Mucoromycota</taxon>
        <taxon>Mucoromycotina</taxon>
        <taxon>Umbelopsidomycetes</taxon>
        <taxon>Umbelopsidales</taxon>
        <taxon>Umbelopsidaceae</taxon>
        <taxon>Umbelopsis</taxon>
    </lineage>
</organism>
<dbReference type="PRINTS" id="PR00360">
    <property type="entry name" value="C2DOMAIN"/>
</dbReference>
<dbReference type="OrthoDB" id="2436262at2759"/>
<dbReference type="EMBL" id="JAEPRA010000003">
    <property type="protein sequence ID" value="KAG2187239.1"/>
    <property type="molecule type" value="Genomic_DNA"/>
</dbReference>
<dbReference type="AlphaFoldDB" id="A0A8H7UQI0"/>
<comment type="caution">
    <text evidence="2">The sequence shown here is derived from an EMBL/GenBank/DDBJ whole genome shotgun (WGS) entry which is preliminary data.</text>
</comment>
<name>A0A8H7UQI0_9FUNG</name>
<evidence type="ECO:0000259" key="1">
    <source>
        <dbReference type="PROSITE" id="PS50004"/>
    </source>
</evidence>
<dbReference type="InterPro" id="IPR035892">
    <property type="entry name" value="C2_domain_sf"/>
</dbReference>
<sequence>TTGEDGTIVISLIGARGLKAMDRGGTSDPYARVRIGKNVVAKTKHIKKTLEPQWNERFEVNVNSAKTTVDIKVKDHNTLQDVDIGNVVLDLWENVQPNKSFQGWLPLQPTGTGEVNVSIEFMKK</sequence>
<dbReference type="PANTHER" id="PTHR46980:SF2">
    <property type="entry name" value="TRICALBIN-1-RELATED"/>
    <property type="match status" value="1"/>
</dbReference>
<feature type="domain" description="C2" evidence="1">
    <location>
        <begin position="1"/>
        <end position="105"/>
    </location>
</feature>
<dbReference type="InterPro" id="IPR000008">
    <property type="entry name" value="C2_dom"/>
</dbReference>
<dbReference type="InterPro" id="IPR052455">
    <property type="entry name" value="Tricalbin_domain"/>
</dbReference>
<keyword evidence="3" id="KW-1185">Reference proteome</keyword>
<gene>
    <name evidence="2" type="ORF">INT44_004924</name>
</gene>
<dbReference type="PANTHER" id="PTHR46980">
    <property type="entry name" value="TRICALBIN-1-RELATED"/>
    <property type="match status" value="1"/>
</dbReference>
<accession>A0A8H7UQI0</accession>
<reference evidence="2" key="1">
    <citation type="submission" date="2020-12" db="EMBL/GenBank/DDBJ databases">
        <title>Metabolic potential, ecology and presence of endohyphal bacteria is reflected in genomic diversity of Mucoromycotina.</title>
        <authorList>
            <person name="Muszewska A."/>
            <person name="Okrasinska A."/>
            <person name="Steczkiewicz K."/>
            <person name="Drgas O."/>
            <person name="Orlowska M."/>
            <person name="Perlinska-Lenart U."/>
            <person name="Aleksandrzak-Piekarczyk T."/>
            <person name="Szatraj K."/>
            <person name="Zielenkiewicz U."/>
            <person name="Pilsyk S."/>
            <person name="Malc E."/>
            <person name="Mieczkowski P."/>
            <person name="Kruszewska J.S."/>
            <person name="Biernat P."/>
            <person name="Pawlowska J."/>
        </authorList>
    </citation>
    <scope>NUCLEOTIDE SEQUENCE</scope>
    <source>
        <strain evidence="2">WA0000051536</strain>
    </source>
</reference>
<dbReference type="PROSITE" id="PS50004">
    <property type="entry name" value="C2"/>
    <property type="match status" value="1"/>
</dbReference>
<evidence type="ECO:0000313" key="3">
    <source>
        <dbReference type="Proteomes" id="UP000612746"/>
    </source>
</evidence>
<dbReference type="Gene3D" id="2.60.40.150">
    <property type="entry name" value="C2 domain"/>
    <property type="match status" value="1"/>
</dbReference>
<proteinExistence type="predicted"/>
<dbReference type="SUPFAM" id="SSF49562">
    <property type="entry name" value="C2 domain (Calcium/lipid-binding domain, CaLB)"/>
    <property type="match status" value="1"/>
</dbReference>
<dbReference type="CDD" id="cd00030">
    <property type="entry name" value="C2"/>
    <property type="match status" value="1"/>
</dbReference>
<evidence type="ECO:0000313" key="2">
    <source>
        <dbReference type="EMBL" id="KAG2187239.1"/>
    </source>
</evidence>
<dbReference type="SMART" id="SM00239">
    <property type="entry name" value="C2"/>
    <property type="match status" value="1"/>
</dbReference>
<protein>
    <recommendedName>
        <fullName evidence="1">C2 domain-containing protein</fullName>
    </recommendedName>
</protein>
<dbReference type="Pfam" id="PF00168">
    <property type="entry name" value="C2"/>
    <property type="match status" value="1"/>
</dbReference>